<dbReference type="Gene3D" id="1.10.10.10">
    <property type="entry name" value="Winged helix-like DNA-binding domain superfamily/Winged helix DNA-binding domain"/>
    <property type="match status" value="1"/>
</dbReference>
<dbReference type="OrthoDB" id="3869980at2"/>
<feature type="region of interest" description="Disordered" evidence="6">
    <location>
        <begin position="1"/>
        <end position="160"/>
    </location>
</feature>
<protein>
    <recommendedName>
        <fullName evidence="7">HTH cro/C1-type domain-containing protein</fullName>
    </recommendedName>
</protein>
<evidence type="ECO:0000313" key="9">
    <source>
        <dbReference type="Proteomes" id="UP000322927"/>
    </source>
</evidence>
<proteinExistence type="inferred from homology"/>
<dbReference type="AlphaFoldDB" id="A0A5P2BWK0"/>
<evidence type="ECO:0000256" key="5">
    <source>
        <dbReference type="ARBA" id="ARBA00023163"/>
    </source>
</evidence>
<dbReference type="CDD" id="cd00093">
    <property type="entry name" value="HTH_XRE"/>
    <property type="match status" value="1"/>
</dbReference>
<dbReference type="GO" id="GO:0006352">
    <property type="term" value="P:DNA-templated transcription initiation"/>
    <property type="evidence" value="ECO:0007669"/>
    <property type="project" value="InterPro"/>
</dbReference>
<dbReference type="PROSITE" id="PS50943">
    <property type="entry name" value="HTH_CROC1"/>
    <property type="match status" value="1"/>
</dbReference>
<evidence type="ECO:0000313" key="8">
    <source>
        <dbReference type="EMBL" id="QES34587.1"/>
    </source>
</evidence>
<feature type="region of interest" description="Disordered" evidence="6">
    <location>
        <begin position="388"/>
        <end position="414"/>
    </location>
</feature>
<dbReference type="SUPFAM" id="SSF47413">
    <property type="entry name" value="lambda repressor-like DNA-binding domains"/>
    <property type="match status" value="1"/>
</dbReference>
<dbReference type="Pfam" id="PF01381">
    <property type="entry name" value="HTH_3"/>
    <property type="match status" value="1"/>
</dbReference>
<feature type="compositionally biased region" description="Basic and acidic residues" evidence="6">
    <location>
        <begin position="72"/>
        <end position="83"/>
    </location>
</feature>
<comment type="similarity">
    <text evidence="1">Belongs to the sigma-70 factor family. ECF subfamily.</text>
</comment>
<keyword evidence="2" id="KW-0805">Transcription regulation</keyword>
<evidence type="ECO:0000256" key="4">
    <source>
        <dbReference type="ARBA" id="ARBA00023125"/>
    </source>
</evidence>
<feature type="compositionally biased region" description="Pro residues" evidence="6">
    <location>
        <begin position="96"/>
        <end position="108"/>
    </location>
</feature>
<dbReference type="InterPro" id="IPR013325">
    <property type="entry name" value="RNA_pol_sigma_r2"/>
</dbReference>
<organism evidence="8 9">
    <name type="scientific">Streptomyces venezuelae</name>
    <dbReference type="NCBI Taxonomy" id="54571"/>
    <lineage>
        <taxon>Bacteria</taxon>
        <taxon>Bacillati</taxon>
        <taxon>Actinomycetota</taxon>
        <taxon>Actinomycetes</taxon>
        <taxon>Kitasatosporales</taxon>
        <taxon>Streptomycetaceae</taxon>
        <taxon>Streptomyces</taxon>
    </lineage>
</organism>
<name>A0A5P2BWK0_STRVZ</name>
<dbReference type="InterPro" id="IPR001387">
    <property type="entry name" value="Cro/C1-type_HTH"/>
</dbReference>
<dbReference type="GO" id="GO:0016987">
    <property type="term" value="F:sigma factor activity"/>
    <property type="evidence" value="ECO:0007669"/>
    <property type="project" value="UniProtKB-KW"/>
</dbReference>
<accession>A0A5P2BWK0</accession>
<dbReference type="InterPro" id="IPR013324">
    <property type="entry name" value="RNA_pol_sigma_r3/r4-like"/>
</dbReference>
<dbReference type="InterPro" id="IPR036388">
    <property type="entry name" value="WH-like_DNA-bd_sf"/>
</dbReference>
<dbReference type="Gene3D" id="1.10.260.40">
    <property type="entry name" value="lambda repressor-like DNA-binding domains"/>
    <property type="match status" value="1"/>
</dbReference>
<dbReference type="SUPFAM" id="SSF88946">
    <property type="entry name" value="Sigma2 domain of RNA polymerase sigma factors"/>
    <property type="match status" value="1"/>
</dbReference>
<evidence type="ECO:0000256" key="6">
    <source>
        <dbReference type="SAM" id="MobiDB-lite"/>
    </source>
</evidence>
<evidence type="ECO:0000256" key="2">
    <source>
        <dbReference type="ARBA" id="ARBA00023015"/>
    </source>
</evidence>
<feature type="domain" description="HTH cro/C1-type" evidence="7">
    <location>
        <begin position="16"/>
        <end position="69"/>
    </location>
</feature>
<dbReference type="EMBL" id="CP029192">
    <property type="protein sequence ID" value="QES34587.1"/>
    <property type="molecule type" value="Genomic_DNA"/>
</dbReference>
<dbReference type="GO" id="GO:0003677">
    <property type="term" value="F:DNA binding"/>
    <property type="evidence" value="ECO:0007669"/>
    <property type="project" value="UniProtKB-KW"/>
</dbReference>
<dbReference type="InterPro" id="IPR039425">
    <property type="entry name" value="RNA_pol_sigma-70-like"/>
</dbReference>
<dbReference type="PANTHER" id="PTHR43133">
    <property type="entry name" value="RNA POLYMERASE ECF-TYPE SIGMA FACTO"/>
    <property type="match status" value="1"/>
</dbReference>
<feature type="compositionally biased region" description="Pro residues" evidence="6">
    <location>
        <begin position="1"/>
        <end position="11"/>
    </location>
</feature>
<dbReference type="RefSeq" id="WP_150216658.1">
    <property type="nucleotide sequence ID" value="NZ_CP029192.1"/>
</dbReference>
<feature type="compositionally biased region" description="Low complexity" evidence="6">
    <location>
        <begin position="129"/>
        <end position="153"/>
    </location>
</feature>
<evidence type="ECO:0000259" key="7">
    <source>
        <dbReference type="PROSITE" id="PS50943"/>
    </source>
</evidence>
<evidence type="ECO:0000256" key="3">
    <source>
        <dbReference type="ARBA" id="ARBA00023082"/>
    </source>
</evidence>
<reference evidence="8 9" key="1">
    <citation type="submission" date="2018-05" db="EMBL/GenBank/DDBJ databases">
        <title>Streptomyces venezuelae.</title>
        <authorList>
            <person name="Kim W."/>
            <person name="Lee N."/>
            <person name="Cho B.-K."/>
        </authorList>
    </citation>
    <scope>NUCLEOTIDE SEQUENCE [LARGE SCALE GENOMIC DNA]</scope>
    <source>
        <strain evidence="8 9">ATCC 14584</strain>
    </source>
</reference>
<keyword evidence="4" id="KW-0238">DNA-binding</keyword>
<sequence length="438" mass="48048">MPQSPATPLPSPKERRRLREAKSLSHADLAAKIGVTRETVRSWETGRTNPRGRKRETYAKLLDANANGNAGPEERRRSAEEAKTTFAKTVTKDAKPPTPTNTPAPTPTPTTHRHPVRTKPTPGGKSTSRPQPAAKRAAKPRTPAPLASAAPAANGHIRPLPVRVTRPETARHPDLTPAQAFDALCARCAPGLVRQTYLLTGRRGLAHESVERAFQLAWQRWPEVAIDRDPAGWVRAAAYEYAMSPWHRFRPSQRHPDAPPAQPADRAFLDVLLSLPPAQRRTLMLYDGIGLDLPETAAETEASTPATANRLLHAREAIAERLPDLADPEALHLRLAEVGKAEKLRLPKADRVRTGSEYRARFWTRAAIAFTALIIGATALTLRNAPTHYEPPQAPGRAISGVPPRMGPGPLTYEDTTLREKLRAELPNGQERLIPQAK</sequence>
<dbReference type="Proteomes" id="UP000322927">
    <property type="component" value="Chromosome"/>
</dbReference>
<evidence type="ECO:0000256" key="1">
    <source>
        <dbReference type="ARBA" id="ARBA00010641"/>
    </source>
</evidence>
<dbReference type="SUPFAM" id="SSF88659">
    <property type="entry name" value="Sigma3 and sigma4 domains of RNA polymerase sigma factors"/>
    <property type="match status" value="1"/>
</dbReference>
<keyword evidence="5" id="KW-0804">Transcription</keyword>
<gene>
    <name evidence="8" type="ORF">DEJ48_15345</name>
</gene>
<dbReference type="InterPro" id="IPR010982">
    <property type="entry name" value="Lambda_DNA-bd_dom_sf"/>
</dbReference>
<keyword evidence="3" id="KW-0731">Sigma factor</keyword>
<dbReference type="PANTHER" id="PTHR43133:SF8">
    <property type="entry name" value="RNA POLYMERASE SIGMA FACTOR HI_1459-RELATED"/>
    <property type="match status" value="1"/>
</dbReference>
<dbReference type="SMART" id="SM00530">
    <property type="entry name" value="HTH_XRE"/>
    <property type="match status" value="1"/>
</dbReference>